<sequence>MSVRKEMVIRIVWWLCLVVGALCEGIPVPNNNAVLTSKDQMPLDENGKLATNLFVYPEKCAAQVELAIPAVESHTLYAVAGDLEQSFFGHLEDKDNCHVACVRVGLDQKVMTSPLPHLFSEAFPNDNSADGTKTVKDFFWHTCRKVEFGFVNYNENPVQMSWVDPTTGERNVQNELEYGEKHTKFITTFIGHTFVFSDTKTGEDVSSYTIQFDGIFPIGESGNYTGADKDWRRIIERTANSEWRRHGVIKRSFSALGFKKGRLPDDVWGSIGAYYYNNRNHRSKEEWSSKGAFVNWFDVDVYFIQIPWDLKRVWQDRLKLLVEEWTGVELENTDIYGMRQYEKGARLLTHVDRESTHAASLIINVEQMGVETAWPVEVHDHANRLHEVVMEPGDIVYYESAKCLHGRNRPLASGSYINLFTHYRPKGDPQWFLKENPPGTPEPLLDVGDCRLVGQFDQFSQGAVQCDNPAIGPHLSPTMFTATSGESLFQWWESVGPLEHDHDEEDESDDEEEEAAHEDDSDDEEEEPGHGGDL</sequence>
<gene>
    <name evidence="3" type="ORF">ASEP1449_LOCUS7166</name>
</gene>
<organism evidence="3">
    <name type="scientific">Attheya septentrionalis</name>
    <dbReference type="NCBI Taxonomy" id="420275"/>
    <lineage>
        <taxon>Eukaryota</taxon>
        <taxon>Sar</taxon>
        <taxon>Stramenopiles</taxon>
        <taxon>Ochrophyta</taxon>
        <taxon>Bacillariophyta</taxon>
        <taxon>Coscinodiscophyceae</taxon>
        <taxon>Chaetocerotophycidae</taxon>
        <taxon>Chaetocerotales</taxon>
        <taxon>Attheyaceae</taxon>
        <taxon>Attheya</taxon>
    </lineage>
</organism>
<evidence type="ECO:0000256" key="1">
    <source>
        <dbReference type="SAM" id="MobiDB-lite"/>
    </source>
</evidence>
<name>A0A7S2UCC7_9STRA</name>
<keyword evidence="2" id="KW-0732">Signal</keyword>
<dbReference type="Gene3D" id="2.60.40.780">
    <property type="entry name" value="von Hippel-Lindau disease tumour suppressor, beta domain"/>
    <property type="match status" value="1"/>
</dbReference>
<evidence type="ECO:0000313" key="3">
    <source>
        <dbReference type="EMBL" id="CAD9815340.1"/>
    </source>
</evidence>
<feature type="signal peptide" evidence="2">
    <location>
        <begin position="1"/>
        <end position="23"/>
    </location>
</feature>
<dbReference type="InterPro" id="IPR037140">
    <property type="entry name" value="VHL_beta_dom_sf"/>
</dbReference>
<evidence type="ECO:0008006" key="4">
    <source>
        <dbReference type="Google" id="ProtNLM"/>
    </source>
</evidence>
<protein>
    <recommendedName>
        <fullName evidence="4">Fe2OG dioxygenase domain-containing protein</fullName>
    </recommendedName>
</protein>
<feature type="compositionally biased region" description="Acidic residues" evidence="1">
    <location>
        <begin position="502"/>
        <end position="527"/>
    </location>
</feature>
<feature type="region of interest" description="Disordered" evidence="1">
    <location>
        <begin position="495"/>
        <end position="534"/>
    </location>
</feature>
<accession>A0A7S2UCC7</accession>
<reference evidence="3" key="1">
    <citation type="submission" date="2021-01" db="EMBL/GenBank/DDBJ databases">
        <authorList>
            <person name="Corre E."/>
            <person name="Pelletier E."/>
            <person name="Niang G."/>
            <person name="Scheremetjew M."/>
            <person name="Finn R."/>
            <person name="Kale V."/>
            <person name="Holt S."/>
            <person name="Cochrane G."/>
            <person name="Meng A."/>
            <person name="Brown T."/>
            <person name="Cohen L."/>
        </authorList>
    </citation>
    <scope>NUCLEOTIDE SEQUENCE</scope>
    <source>
        <strain evidence="3">CCMP2084</strain>
    </source>
</reference>
<proteinExistence type="predicted"/>
<dbReference type="AlphaFoldDB" id="A0A7S2UCC7"/>
<dbReference type="EMBL" id="HBHQ01010642">
    <property type="protein sequence ID" value="CAD9815340.1"/>
    <property type="molecule type" value="Transcribed_RNA"/>
</dbReference>
<evidence type="ECO:0000256" key="2">
    <source>
        <dbReference type="SAM" id="SignalP"/>
    </source>
</evidence>
<feature type="chain" id="PRO_5031563398" description="Fe2OG dioxygenase domain-containing protein" evidence="2">
    <location>
        <begin position="24"/>
        <end position="534"/>
    </location>
</feature>